<feature type="transmembrane region" description="Helical" evidence="1">
    <location>
        <begin position="188"/>
        <end position="208"/>
    </location>
</feature>
<dbReference type="RefSeq" id="WP_067562151.1">
    <property type="nucleotide sequence ID" value="NZ_LSUQ01000008.1"/>
</dbReference>
<feature type="transmembrane region" description="Helical" evidence="1">
    <location>
        <begin position="12"/>
        <end position="30"/>
    </location>
</feature>
<name>A0A853KCR1_9BACL</name>
<protein>
    <recommendedName>
        <fullName evidence="4">Prolipoprotein diacylglyceryl transferase</fullName>
    </recommendedName>
</protein>
<evidence type="ECO:0000256" key="1">
    <source>
        <dbReference type="SAM" id="Phobius"/>
    </source>
</evidence>
<dbReference type="EMBL" id="LSUQ01000008">
    <property type="protein sequence ID" value="OAG94603.1"/>
    <property type="molecule type" value="Genomic_DNA"/>
</dbReference>
<feature type="transmembrane region" description="Helical" evidence="1">
    <location>
        <begin position="74"/>
        <end position="96"/>
    </location>
</feature>
<evidence type="ECO:0000313" key="3">
    <source>
        <dbReference type="Proteomes" id="UP000077421"/>
    </source>
</evidence>
<feature type="transmembrane region" description="Helical" evidence="1">
    <location>
        <begin position="108"/>
        <end position="129"/>
    </location>
</feature>
<feature type="transmembrane region" description="Helical" evidence="1">
    <location>
        <begin position="165"/>
        <end position="182"/>
    </location>
</feature>
<proteinExistence type="predicted"/>
<dbReference type="AlphaFoldDB" id="A0A853KCR1"/>
<comment type="caution">
    <text evidence="2">The sequence shown here is derived from an EMBL/GenBank/DDBJ whole genome shotgun (WGS) entry which is preliminary data.</text>
</comment>
<keyword evidence="1" id="KW-1133">Transmembrane helix</keyword>
<gene>
    <name evidence="2" type="ORF">AYW79_04410</name>
</gene>
<sequence length="247" mass="28039">MLSILQRIPSLWIALILGGIAASLYLRYLVPKNPENQFVRDKIFTIVLLYILFSRFSGLILHPSANLQADLLSLLSGASSSGWLVGLAASVLYALFSFWRAKHLDPHCLAVLAEAICFGSLLFFAYQAYTDLNPFRMEDIFRIIWSAVLIWFVRTRRVKWSDRPQWIWGAYSLVLLLTSAYVPHINRMFLFTTPQWIFVIILLIAVYAEARQDFVASGSVQTIDLNRASTNDGIEGVSKLDTKSDEK</sequence>
<feature type="transmembrane region" description="Helical" evidence="1">
    <location>
        <begin position="135"/>
        <end position="153"/>
    </location>
</feature>
<dbReference type="Proteomes" id="UP000077421">
    <property type="component" value="Unassembled WGS sequence"/>
</dbReference>
<dbReference type="OrthoDB" id="2373197at2"/>
<keyword evidence="1" id="KW-0472">Membrane</keyword>
<evidence type="ECO:0008006" key="4">
    <source>
        <dbReference type="Google" id="ProtNLM"/>
    </source>
</evidence>
<organism evidence="2 3">
    <name type="scientific">Ferroacidibacillus organovorans</name>
    <dbReference type="NCBI Taxonomy" id="1765683"/>
    <lineage>
        <taxon>Bacteria</taxon>
        <taxon>Bacillati</taxon>
        <taxon>Bacillota</taxon>
        <taxon>Bacilli</taxon>
        <taxon>Bacillales</taxon>
        <taxon>Alicyclobacillaceae</taxon>
        <taxon>Ferroacidibacillus</taxon>
    </lineage>
</organism>
<keyword evidence="1" id="KW-0812">Transmembrane</keyword>
<reference evidence="2 3" key="1">
    <citation type="submission" date="2016-02" db="EMBL/GenBank/DDBJ databases">
        <title>Draft genome sequence of Acidibacillus ferrooxidans SLC66.</title>
        <authorList>
            <person name="Oliveira G."/>
            <person name="Nancucheo I."/>
            <person name="Dall'Agnol H."/>
            <person name="Johnson B."/>
            <person name="Oliveira R."/>
            <person name="Nunes G.L."/>
            <person name="Tzotzos G."/>
            <person name="Orellana S.C."/>
            <person name="Salim A.C."/>
            <person name="Araujo F.M."/>
        </authorList>
    </citation>
    <scope>NUCLEOTIDE SEQUENCE [LARGE SCALE GENOMIC DNA]</scope>
    <source>
        <strain evidence="2 3">SLC66</strain>
    </source>
</reference>
<accession>A0A853KCR1</accession>
<feature type="transmembrane region" description="Helical" evidence="1">
    <location>
        <begin position="42"/>
        <end position="62"/>
    </location>
</feature>
<evidence type="ECO:0000313" key="2">
    <source>
        <dbReference type="EMBL" id="OAG94603.1"/>
    </source>
</evidence>